<keyword evidence="3" id="KW-1185">Reference proteome</keyword>
<dbReference type="Pfam" id="PF04909">
    <property type="entry name" value="Amidohydro_2"/>
    <property type="match status" value="1"/>
</dbReference>
<proteinExistence type="predicted"/>
<dbReference type="SUPFAM" id="SSF51556">
    <property type="entry name" value="Metallo-dependent hydrolases"/>
    <property type="match status" value="1"/>
</dbReference>
<comment type="caution">
    <text evidence="2">The sequence shown here is derived from an EMBL/GenBank/DDBJ whole genome shotgun (WGS) entry which is preliminary data.</text>
</comment>
<dbReference type="InterPro" id="IPR052358">
    <property type="entry name" value="Aro_Compnd_Degr_Hydrolases"/>
</dbReference>
<dbReference type="Proteomes" id="UP000245754">
    <property type="component" value="Unassembled WGS sequence"/>
</dbReference>
<dbReference type="AlphaFoldDB" id="A0A316EU93"/>
<feature type="domain" description="Amidohydrolase-related" evidence="1">
    <location>
        <begin position="24"/>
        <end position="301"/>
    </location>
</feature>
<sequence length="301" mass="32500">MTRPCLPALEHITAPAFQAPAGACDSHAHVFGPYHRFPLASDRSYTPAAYPAEAFIAHLDQLGLERGVLVTASASGTGVGNQVVLDALRQYPARLRGVAVPAADTTDAELDDWHAAGVRGARFNLYQLHGHAVYRNGSGIEVLEAIAPRLRERGWHAQIWIHAPDLVEMGPRLKKLGIPLVVDHMGRMATARGVNDPGFQTLCALLAEGAAWTKISGADRNNAGGGTAATPYAEVDPFARALIAANPDQVVWGSDWPHINYFDPADMPDDGVLLNLLTRWLPDAATRERVLVTNPARLYDF</sequence>
<dbReference type="InterPro" id="IPR032466">
    <property type="entry name" value="Metal_Hydrolase"/>
</dbReference>
<keyword evidence="2" id="KW-0378">Hydrolase</keyword>
<dbReference type="RefSeq" id="WP_109583389.1">
    <property type="nucleotide sequence ID" value="NZ_JACBYU010000003.1"/>
</dbReference>
<dbReference type="InterPro" id="IPR006680">
    <property type="entry name" value="Amidohydro-rel"/>
</dbReference>
<accession>A0A316EU93</accession>
<gene>
    <name evidence="2" type="ORF">C7419_102590</name>
</gene>
<evidence type="ECO:0000259" key="1">
    <source>
        <dbReference type="Pfam" id="PF04909"/>
    </source>
</evidence>
<dbReference type="EMBL" id="QGGT01000002">
    <property type="protein sequence ID" value="PWK35312.1"/>
    <property type="molecule type" value="Genomic_DNA"/>
</dbReference>
<evidence type="ECO:0000313" key="3">
    <source>
        <dbReference type="Proteomes" id="UP000245754"/>
    </source>
</evidence>
<protein>
    <submittedName>
        <fullName evidence="2">Putative TIM-barrel fold metal-dependent hydrolase</fullName>
    </submittedName>
</protein>
<reference evidence="2 3" key="1">
    <citation type="submission" date="2018-05" db="EMBL/GenBank/DDBJ databases">
        <title>Genomic Encyclopedia of Type Strains, Phase IV (KMG-V): Genome sequencing to study the core and pangenomes of soil and plant-associated prokaryotes.</title>
        <authorList>
            <person name="Whitman W."/>
        </authorList>
    </citation>
    <scope>NUCLEOTIDE SEQUENCE [LARGE SCALE GENOMIC DNA]</scope>
    <source>
        <strain evidence="2 3">SLV-132</strain>
    </source>
</reference>
<dbReference type="PANTHER" id="PTHR35563">
    <property type="entry name" value="BARREL METAL-DEPENDENT HYDROLASE, PUTATIVE (AFU_ORTHOLOGUE AFUA_1G16240)-RELATED"/>
    <property type="match status" value="1"/>
</dbReference>
<dbReference type="GO" id="GO:0016787">
    <property type="term" value="F:hydrolase activity"/>
    <property type="evidence" value="ECO:0007669"/>
    <property type="project" value="UniProtKB-KW"/>
</dbReference>
<dbReference type="PANTHER" id="PTHR35563:SF2">
    <property type="entry name" value="BARREL METAL-DEPENDENT HYDROLASE, PUTATIVE (AFU_ORTHOLOGUE AFUA_1G16240)-RELATED"/>
    <property type="match status" value="1"/>
</dbReference>
<organism evidence="2 3">
    <name type="scientific">Cupriavidus plantarum</name>
    <dbReference type="NCBI Taxonomy" id="942865"/>
    <lineage>
        <taxon>Bacteria</taxon>
        <taxon>Pseudomonadati</taxon>
        <taxon>Pseudomonadota</taxon>
        <taxon>Betaproteobacteria</taxon>
        <taxon>Burkholderiales</taxon>
        <taxon>Burkholderiaceae</taxon>
        <taxon>Cupriavidus</taxon>
    </lineage>
</organism>
<name>A0A316EU93_9BURK</name>
<dbReference type="Gene3D" id="3.20.20.140">
    <property type="entry name" value="Metal-dependent hydrolases"/>
    <property type="match status" value="1"/>
</dbReference>
<evidence type="ECO:0000313" key="2">
    <source>
        <dbReference type="EMBL" id="PWK35312.1"/>
    </source>
</evidence>